<dbReference type="SUPFAM" id="SSF51120">
    <property type="entry name" value="beta-Roll"/>
    <property type="match status" value="1"/>
</dbReference>
<dbReference type="EMBL" id="JBHMCT010000019">
    <property type="protein sequence ID" value="MFB9557926.1"/>
    <property type="molecule type" value="Genomic_DNA"/>
</dbReference>
<dbReference type="PRINTS" id="PR00313">
    <property type="entry name" value="CABNDNGRPT"/>
</dbReference>
<evidence type="ECO:0000313" key="2">
    <source>
        <dbReference type="EMBL" id="MFB9557926.1"/>
    </source>
</evidence>
<proteinExistence type="predicted"/>
<evidence type="ECO:0000256" key="1">
    <source>
        <dbReference type="SAM" id="SignalP"/>
    </source>
</evidence>
<evidence type="ECO:0008006" key="4">
    <source>
        <dbReference type="Google" id="ProtNLM"/>
    </source>
</evidence>
<dbReference type="RefSeq" id="WP_345484986.1">
    <property type="nucleotide sequence ID" value="NZ_BAAAWU010000001.1"/>
</dbReference>
<keyword evidence="1" id="KW-0732">Signal</keyword>
<sequence>MIRHSMRALCAAALVIAPIALTATPAHAVTCTVNGATVTADVVMGTPGNDVIRCGTVPDGHQVNGVAGNDSISVTGDVAGLVTGGPGSDHITVSGSLDTGTVSGNDASDYIAVQGTVGPGSAVTGGLGNDILRVNVNNGTVDGAGGFDSCRVTTGAPPVNCEY</sequence>
<reference evidence="2 3" key="1">
    <citation type="submission" date="2024-09" db="EMBL/GenBank/DDBJ databases">
        <authorList>
            <person name="Sun Q."/>
            <person name="Mori K."/>
        </authorList>
    </citation>
    <scope>NUCLEOTIDE SEQUENCE [LARGE SCALE GENOMIC DNA]</scope>
    <source>
        <strain evidence="2 3">JCM 4414</strain>
    </source>
</reference>
<name>A0ABV5QZ62_9ACTN</name>
<comment type="caution">
    <text evidence="2">The sequence shown here is derived from an EMBL/GenBank/DDBJ whole genome shotgun (WGS) entry which is preliminary data.</text>
</comment>
<gene>
    <name evidence="2" type="ORF">ACFFTP_27535</name>
</gene>
<dbReference type="Proteomes" id="UP001589716">
    <property type="component" value="Unassembled WGS sequence"/>
</dbReference>
<dbReference type="InterPro" id="IPR011049">
    <property type="entry name" value="Serralysin-like_metalloprot_C"/>
</dbReference>
<accession>A0ABV5QZ62</accession>
<dbReference type="Gene3D" id="2.160.20.160">
    <property type="match status" value="1"/>
</dbReference>
<feature type="chain" id="PRO_5046004892" description="DUF3060 domain-containing protein" evidence="1">
    <location>
        <begin position="29"/>
        <end position="163"/>
    </location>
</feature>
<evidence type="ECO:0000313" key="3">
    <source>
        <dbReference type="Proteomes" id="UP001589716"/>
    </source>
</evidence>
<organism evidence="2 3">
    <name type="scientific">Streptomyces roseoviridis</name>
    <dbReference type="NCBI Taxonomy" id="67361"/>
    <lineage>
        <taxon>Bacteria</taxon>
        <taxon>Bacillati</taxon>
        <taxon>Actinomycetota</taxon>
        <taxon>Actinomycetes</taxon>
        <taxon>Kitasatosporales</taxon>
        <taxon>Streptomycetaceae</taxon>
        <taxon>Streptomyces</taxon>
    </lineage>
</organism>
<protein>
    <recommendedName>
        <fullName evidence="4">DUF3060 domain-containing protein</fullName>
    </recommendedName>
</protein>
<feature type="signal peptide" evidence="1">
    <location>
        <begin position="1"/>
        <end position="28"/>
    </location>
</feature>
<keyword evidence="3" id="KW-1185">Reference proteome</keyword>